<dbReference type="EMBL" id="PYLP01000032">
    <property type="protein sequence ID" value="PST35531.1"/>
    <property type="molecule type" value="Genomic_DNA"/>
</dbReference>
<keyword evidence="4" id="KW-1185">Reference proteome</keyword>
<organism evidence="3 4">
    <name type="scientific">Faecalibacillus faecis</name>
    <dbReference type="NCBI Taxonomy" id="1982628"/>
    <lineage>
        <taxon>Bacteria</taxon>
        <taxon>Bacillati</taxon>
        <taxon>Bacillota</taxon>
        <taxon>Erysipelotrichia</taxon>
        <taxon>Erysipelotrichales</taxon>
        <taxon>Coprobacillaceae</taxon>
        <taxon>Faecalibacillus</taxon>
    </lineage>
</organism>
<protein>
    <submittedName>
        <fullName evidence="3">Uncharacterized protein</fullName>
    </submittedName>
</protein>
<feature type="transmembrane region" description="Helical" evidence="1">
    <location>
        <begin position="130"/>
        <end position="153"/>
    </location>
</feature>
<keyword evidence="1" id="KW-0812">Transmembrane</keyword>
<reference evidence="4" key="1">
    <citation type="submission" date="2018-03" db="EMBL/GenBank/DDBJ databases">
        <title>Lachnoclostridium SNUG30370 gen.nov., sp.nov., isolated from human faeces.</title>
        <authorList>
            <person name="Seo B."/>
            <person name="Jeon K."/>
            <person name="Ko G."/>
        </authorList>
    </citation>
    <scope>NUCLEOTIDE SEQUENCE [LARGE SCALE GENOMIC DNA]</scope>
    <source>
        <strain evidence="4">SNUG30370</strain>
    </source>
</reference>
<dbReference type="Proteomes" id="UP001198439">
    <property type="component" value="Unassembled WGS sequence"/>
</dbReference>
<keyword evidence="1" id="KW-1133">Transmembrane helix</keyword>
<dbReference type="RefSeq" id="WP_106988900.1">
    <property type="nucleotide sequence ID" value="NZ_DBGCOW010000067.1"/>
</dbReference>
<proteinExistence type="predicted"/>
<dbReference type="Proteomes" id="UP000241201">
    <property type="component" value="Unassembled WGS sequence"/>
</dbReference>
<reference evidence="3" key="2">
    <citation type="journal article" date="2019" name="Int. J. Syst. Evol. Microbiol.">
        <title>Faecalibacillus intestinalis gen. nov., sp. nov. and Faecalibacillus faecis sp. nov., isolated from human faeces.</title>
        <authorList>
            <person name="Seo B."/>
            <person name="Jeon K."/>
            <person name="Baek I."/>
            <person name="Lee Y.M."/>
            <person name="Baek K."/>
            <person name="Ko G."/>
        </authorList>
    </citation>
    <scope>NUCLEOTIDE SEQUENCE</scope>
    <source>
        <strain evidence="3">SNUG30370</strain>
    </source>
</reference>
<keyword evidence="1" id="KW-0472">Membrane</keyword>
<feature type="transmembrane region" description="Helical" evidence="1">
    <location>
        <begin position="72"/>
        <end position="93"/>
    </location>
</feature>
<name>A0A2T3FJS2_9FIRM</name>
<dbReference type="GeneID" id="77471975"/>
<feature type="transmembrane region" description="Helical" evidence="1">
    <location>
        <begin position="99"/>
        <end position="118"/>
    </location>
</feature>
<evidence type="ECO:0000313" key="2">
    <source>
        <dbReference type="EMBL" id="MCB8611391.1"/>
    </source>
</evidence>
<evidence type="ECO:0000256" key="1">
    <source>
        <dbReference type="SAM" id="Phobius"/>
    </source>
</evidence>
<reference evidence="2" key="3">
    <citation type="submission" date="2021-10" db="EMBL/GenBank/DDBJ databases">
        <title>Collection of gut derived symbiotic bacterial strains cultured from healthy donors.</title>
        <authorList>
            <person name="Lin H."/>
            <person name="Littmann E."/>
            <person name="Kohout C."/>
            <person name="Pamer E.G."/>
        </authorList>
    </citation>
    <scope>NUCLEOTIDE SEQUENCE</scope>
    <source>
        <strain evidence="2">DFI.4.48</strain>
    </source>
</reference>
<gene>
    <name evidence="3" type="ORF">C7U55_12885</name>
    <name evidence="2" type="ORF">LJD69_12390</name>
</gene>
<dbReference type="EMBL" id="JAJDKZ010000053">
    <property type="protein sequence ID" value="MCB8611391.1"/>
    <property type="molecule type" value="Genomic_DNA"/>
</dbReference>
<feature type="transmembrane region" description="Helical" evidence="1">
    <location>
        <begin position="6"/>
        <end position="32"/>
    </location>
</feature>
<evidence type="ECO:0000313" key="4">
    <source>
        <dbReference type="Proteomes" id="UP000241201"/>
    </source>
</evidence>
<comment type="caution">
    <text evidence="3">The sequence shown here is derived from an EMBL/GenBank/DDBJ whole genome shotgun (WGS) entry which is preliminary data.</text>
</comment>
<sequence>MGGISVLVVLGLFMSFYAFYLFVIFISVFYLFENYLFECVYLYKKEHSLIAWLPYYNKYLIGKQVNKEKEGIFLMVIEILGTICFYLSLNVQLGSFDTIIFILFIVCCLISFSMNIYLLHKIMKQAVLKYADWITIFNVLTLGFFRGISLFLIRNKS</sequence>
<accession>A0A2T3FJS2</accession>
<evidence type="ECO:0000313" key="3">
    <source>
        <dbReference type="EMBL" id="PST35531.1"/>
    </source>
</evidence>
<dbReference type="AlphaFoldDB" id="A0A2T3FJS2"/>